<evidence type="ECO:0000313" key="3">
    <source>
        <dbReference type="Proteomes" id="UP001150266"/>
    </source>
</evidence>
<feature type="transmembrane region" description="Helical" evidence="1">
    <location>
        <begin position="12"/>
        <end position="39"/>
    </location>
</feature>
<proteinExistence type="predicted"/>
<reference evidence="2" key="1">
    <citation type="submission" date="2022-08" db="EMBL/GenBank/DDBJ databases">
        <title>A Global Phylogenomic Analysis of the Shiitake Genus Lentinula.</title>
        <authorList>
            <consortium name="DOE Joint Genome Institute"/>
            <person name="Sierra-Patev S."/>
            <person name="Min B."/>
            <person name="Naranjo-Ortiz M."/>
            <person name="Looney B."/>
            <person name="Konkel Z."/>
            <person name="Slot J.C."/>
            <person name="Sakamoto Y."/>
            <person name="Steenwyk J.L."/>
            <person name="Rokas A."/>
            <person name="Carro J."/>
            <person name="Camarero S."/>
            <person name="Ferreira P."/>
            <person name="Molpeceres G."/>
            <person name="Ruiz-Duenas F.J."/>
            <person name="Serrano A."/>
            <person name="Henrissat B."/>
            <person name="Drula E."/>
            <person name="Hughes K.W."/>
            <person name="Mata J.L."/>
            <person name="Ishikawa N.K."/>
            <person name="Vargas-Isla R."/>
            <person name="Ushijima S."/>
            <person name="Smith C.A."/>
            <person name="Ahrendt S."/>
            <person name="Andreopoulos W."/>
            <person name="He G."/>
            <person name="Labutti K."/>
            <person name="Lipzen A."/>
            <person name="Ng V."/>
            <person name="Riley R."/>
            <person name="Sandor L."/>
            <person name="Barry K."/>
            <person name="Martinez A.T."/>
            <person name="Xiao Y."/>
            <person name="Gibbons J.G."/>
            <person name="Terashima K."/>
            <person name="Grigoriev I.V."/>
            <person name="Hibbett D.S."/>
        </authorList>
    </citation>
    <scope>NUCLEOTIDE SEQUENCE</scope>
    <source>
        <strain evidence="2">JLM2183</strain>
    </source>
</reference>
<dbReference type="EMBL" id="JAOTPV010000003">
    <property type="protein sequence ID" value="KAJ4486028.1"/>
    <property type="molecule type" value="Genomic_DNA"/>
</dbReference>
<protein>
    <submittedName>
        <fullName evidence="2">Uncharacterized protein</fullName>
    </submittedName>
</protein>
<comment type="caution">
    <text evidence="2">The sequence shown here is derived from an EMBL/GenBank/DDBJ whole genome shotgun (WGS) entry which is preliminary data.</text>
</comment>
<keyword evidence="1" id="KW-0812">Transmembrane</keyword>
<organism evidence="2 3">
    <name type="scientific">Lentinula aciculospora</name>
    <dbReference type="NCBI Taxonomy" id="153920"/>
    <lineage>
        <taxon>Eukaryota</taxon>
        <taxon>Fungi</taxon>
        <taxon>Dikarya</taxon>
        <taxon>Basidiomycota</taxon>
        <taxon>Agaricomycotina</taxon>
        <taxon>Agaricomycetes</taxon>
        <taxon>Agaricomycetidae</taxon>
        <taxon>Agaricales</taxon>
        <taxon>Marasmiineae</taxon>
        <taxon>Omphalotaceae</taxon>
        <taxon>Lentinula</taxon>
    </lineage>
</organism>
<accession>A0A9W9APP5</accession>
<name>A0A9W9APP5_9AGAR</name>
<keyword evidence="1" id="KW-1133">Transmembrane helix</keyword>
<keyword evidence="1" id="KW-0472">Membrane</keyword>
<gene>
    <name evidence="2" type="ORF">J3R30DRAFT_1441091</name>
</gene>
<evidence type="ECO:0000256" key="1">
    <source>
        <dbReference type="SAM" id="Phobius"/>
    </source>
</evidence>
<sequence>MQRPHDRSLDDICFDVLYMSGLLSGGVWMCILCTTLYAFPRINYFLRNPLFPVFFMINFLPVFYKLSGRVK</sequence>
<feature type="transmembrane region" description="Helical" evidence="1">
    <location>
        <begin position="45"/>
        <end position="64"/>
    </location>
</feature>
<evidence type="ECO:0000313" key="2">
    <source>
        <dbReference type="EMBL" id="KAJ4486028.1"/>
    </source>
</evidence>
<dbReference type="AlphaFoldDB" id="A0A9W9APP5"/>
<dbReference type="Proteomes" id="UP001150266">
    <property type="component" value="Unassembled WGS sequence"/>
</dbReference>
<keyword evidence="3" id="KW-1185">Reference proteome</keyword>